<organism evidence="1 2">
    <name type="scientific">Senna tora</name>
    <dbReference type="NCBI Taxonomy" id="362788"/>
    <lineage>
        <taxon>Eukaryota</taxon>
        <taxon>Viridiplantae</taxon>
        <taxon>Streptophyta</taxon>
        <taxon>Embryophyta</taxon>
        <taxon>Tracheophyta</taxon>
        <taxon>Spermatophyta</taxon>
        <taxon>Magnoliopsida</taxon>
        <taxon>eudicotyledons</taxon>
        <taxon>Gunneridae</taxon>
        <taxon>Pentapetalae</taxon>
        <taxon>rosids</taxon>
        <taxon>fabids</taxon>
        <taxon>Fabales</taxon>
        <taxon>Fabaceae</taxon>
        <taxon>Caesalpinioideae</taxon>
        <taxon>Cassia clade</taxon>
        <taxon>Senna</taxon>
    </lineage>
</organism>
<sequence length="35" mass="3805">MEDRISTLPDILDESSFANNPSFGGLPAVIVRITE</sequence>
<evidence type="ECO:0000313" key="1">
    <source>
        <dbReference type="EMBL" id="KAF7842770.1"/>
    </source>
</evidence>
<dbReference type="EMBL" id="JAAIUW010000002">
    <property type="protein sequence ID" value="KAF7842770.1"/>
    <property type="molecule type" value="Genomic_DNA"/>
</dbReference>
<proteinExistence type="predicted"/>
<keyword evidence="2" id="KW-1185">Reference proteome</keyword>
<accession>A0A834XCM6</accession>
<dbReference type="AlphaFoldDB" id="A0A834XCM6"/>
<comment type="caution">
    <text evidence="1">The sequence shown here is derived from an EMBL/GenBank/DDBJ whole genome shotgun (WGS) entry which is preliminary data.</text>
</comment>
<evidence type="ECO:0000313" key="2">
    <source>
        <dbReference type="Proteomes" id="UP000634136"/>
    </source>
</evidence>
<name>A0A834XCM6_9FABA</name>
<protein>
    <submittedName>
        <fullName evidence="1">Uncharacterized protein</fullName>
    </submittedName>
</protein>
<gene>
    <name evidence="1" type="ORF">G2W53_005068</name>
</gene>
<reference evidence="1" key="1">
    <citation type="submission" date="2020-09" db="EMBL/GenBank/DDBJ databases">
        <title>Genome-Enabled Discovery of Anthraquinone Biosynthesis in Senna tora.</title>
        <authorList>
            <person name="Kang S.-H."/>
            <person name="Pandey R.P."/>
            <person name="Lee C.-M."/>
            <person name="Sim J.-S."/>
            <person name="Jeong J.-T."/>
            <person name="Choi B.-S."/>
            <person name="Jung M."/>
            <person name="Ginzburg D."/>
            <person name="Zhao K."/>
            <person name="Won S.Y."/>
            <person name="Oh T.-J."/>
            <person name="Yu Y."/>
            <person name="Kim N.-H."/>
            <person name="Lee O.R."/>
            <person name="Lee T.-H."/>
            <person name="Bashyal P."/>
            <person name="Kim T.-S."/>
            <person name="Lee W.-H."/>
            <person name="Kawkins C."/>
            <person name="Kim C.-K."/>
            <person name="Kim J.S."/>
            <person name="Ahn B.O."/>
            <person name="Rhee S.Y."/>
            <person name="Sohng J.K."/>
        </authorList>
    </citation>
    <scope>NUCLEOTIDE SEQUENCE</scope>
    <source>
        <tissue evidence="1">Leaf</tissue>
    </source>
</reference>
<dbReference type="Proteomes" id="UP000634136">
    <property type="component" value="Unassembled WGS sequence"/>
</dbReference>